<comment type="caution">
    <text evidence="5">The sequence shown here is derived from an EMBL/GenBank/DDBJ whole genome shotgun (WGS) entry which is preliminary data.</text>
</comment>
<dbReference type="Proteomes" id="UP001396334">
    <property type="component" value="Unassembled WGS sequence"/>
</dbReference>
<keyword evidence="6" id="KW-1185">Reference proteome</keyword>
<reference evidence="5 6" key="1">
    <citation type="journal article" date="2024" name="G3 (Bethesda)">
        <title>Genome assembly of Hibiscus sabdariffa L. provides insights into metabolisms of medicinal natural products.</title>
        <authorList>
            <person name="Kim T."/>
        </authorList>
    </citation>
    <scope>NUCLEOTIDE SEQUENCE [LARGE SCALE GENOMIC DNA]</scope>
    <source>
        <strain evidence="5">TK-2024</strain>
        <tissue evidence="5">Old leaves</tissue>
    </source>
</reference>
<organism evidence="5 6">
    <name type="scientific">Hibiscus sabdariffa</name>
    <name type="common">roselle</name>
    <dbReference type="NCBI Taxonomy" id="183260"/>
    <lineage>
        <taxon>Eukaryota</taxon>
        <taxon>Viridiplantae</taxon>
        <taxon>Streptophyta</taxon>
        <taxon>Embryophyta</taxon>
        <taxon>Tracheophyta</taxon>
        <taxon>Spermatophyta</taxon>
        <taxon>Magnoliopsida</taxon>
        <taxon>eudicotyledons</taxon>
        <taxon>Gunneridae</taxon>
        <taxon>Pentapetalae</taxon>
        <taxon>rosids</taxon>
        <taxon>malvids</taxon>
        <taxon>Malvales</taxon>
        <taxon>Malvaceae</taxon>
        <taxon>Malvoideae</taxon>
        <taxon>Hibiscus</taxon>
    </lineage>
</organism>
<name>A0ABR2TFD4_9ROSI</name>
<gene>
    <name evidence="5" type="ORF">V6N11_078201</name>
</gene>
<feature type="region of interest" description="Disordered" evidence="4">
    <location>
        <begin position="104"/>
        <end position="123"/>
    </location>
</feature>
<accession>A0ABR2TFD4</accession>
<comment type="subcellular location">
    <subcellularLocation>
        <location evidence="1">Secreted</location>
        <location evidence="1">Extracellular space</location>
    </subcellularLocation>
</comment>
<proteinExistence type="predicted"/>
<evidence type="ECO:0000313" key="6">
    <source>
        <dbReference type="Proteomes" id="UP001396334"/>
    </source>
</evidence>
<dbReference type="InterPro" id="IPR039639">
    <property type="entry name" value="IDA-like"/>
</dbReference>
<protein>
    <submittedName>
        <fullName evidence="5">Uncharacterized protein</fullName>
    </submittedName>
</protein>
<sequence>MGQWGSEAEASVRYFAAEHGERKTVGYPERSLVQSNTSDEQSQNYPLTCTMVQCRRRMALLVWFLLIVWHCNGSSLTTSPFKVKPKSQHNGHFLGFLPRRFPIPASAPSRKHNGLELQNWRSP</sequence>
<evidence type="ECO:0000256" key="4">
    <source>
        <dbReference type="SAM" id="MobiDB-lite"/>
    </source>
</evidence>
<evidence type="ECO:0000256" key="3">
    <source>
        <dbReference type="ARBA" id="ARBA00022729"/>
    </source>
</evidence>
<dbReference type="EMBL" id="JBBPBN010000006">
    <property type="protein sequence ID" value="KAK9036192.1"/>
    <property type="molecule type" value="Genomic_DNA"/>
</dbReference>
<keyword evidence="3" id="KW-0732">Signal</keyword>
<evidence type="ECO:0000313" key="5">
    <source>
        <dbReference type="EMBL" id="KAK9036192.1"/>
    </source>
</evidence>
<keyword evidence="2" id="KW-0964">Secreted</keyword>
<dbReference type="PANTHER" id="PTHR33599">
    <property type="entry name" value="PROTEIN IDA-LIKE 5"/>
    <property type="match status" value="1"/>
</dbReference>
<evidence type="ECO:0000256" key="1">
    <source>
        <dbReference type="ARBA" id="ARBA00004239"/>
    </source>
</evidence>
<dbReference type="PANTHER" id="PTHR33599:SF15">
    <property type="entry name" value="PROTEIN IDA-LIKE 2"/>
    <property type="match status" value="1"/>
</dbReference>
<evidence type="ECO:0000256" key="2">
    <source>
        <dbReference type="ARBA" id="ARBA00022525"/>
    </source>
</evidence>